<dbReference type="Proteomes" id="UP000825015">
    <property type="component" value="Chromosome"/>
</dbReference>
<gene>
    <name evidence="1" type="ORF">MarbSA_05440</name>
</gene>
<evidence type="ECO:0000313" key="1">
    <source>
        <dbReference type="EMBL" id="BBL61504.1"/>
    </source>
</evidence>
<proteinExistence type="predicted"/>
<organism evidence="1 2">
    <name type="scientific">Methanobrevibacter arboriphilus</name>
    <dbReference type="NCBI Taxonomy" id="39441"/>
    <lineage>
        <taxon>Archaea</taxon>
        <taxon>Methanobacteriati</taxon>
        <taxon>Methanobacteriota</taxon>
        <taxon>Methanomada group</taxon>
        <taxon>Methanobacteria</taxon>
        <taxon>Methanobacteriales</taxon>
        <taxon>Methanobacteriaceae</taxon>
        <taxon>Methanobrevibacter</taxon>
    </lineage>
</organism>
<dbReference type="EMBL" id="AP019779">
    <property type="protein sequence ID" value="BBL61504.1"/>
    <property type="molecule type" value="Genomic_DNA"/>
</dbReference>
<name>A0ACA8R2N5_METAZ</name>
<sequence length="290" mass="33616">MNNLEKFKDLIHGYGLDERETKIDDNSMCWFTNRFFTVLFDVNQSTIDRNINELLKVGEIDQNSNMQKCILVGSDKPVNFYDINVLYSLGMWLRSPRALEFRNHIKELLEGLRKGDLKITSTKSFFEIVGNKKPTVNHLKNRDLWLNEGKSTPQLQQRSLSIFINLGRNEYLSELEIASPNLCSKISDVFNIHITGHTAKELREIRKVPHNRLLRDYLTDVELKAMISAETIFSFLMEKERYVPRYVKVIELAEIAASQAHREAVSMSKLLGKIYHDYTVQIDLLEAIGC</sequence>
<keyword evidence="2" id="KW-1185">Reference proteome</keyword>
<evidence type="ECO:0000313" key="2">
    <source>
        <dbReference type="Proteomes" id="UP000825015"/>
    </source>
</evidence>
<reference evidence="1" key="1">
    <citation type="submission" date="2019-06" db="EMBL/GenBank/DDBJ databases">
        <title>Complete genome sequence of Methanobrevibacter arboriphilus strain SA.</title>
        <authorList>
            <person name="Asakawa S."/>
        </authorList>
    </citation>
    <scope>NUCLEOTIDE SEQUENCE</scope>
    <source>
        <strain evidence="1">SA</strain>
    </source>
</reference>
<accession>A0ACA8R2N5</accession>
<protein>
    <submittedName>
        <fullName evidence="1">Uncharacterized protein</fullName>
    </submittedName>
</protein>